<dbReference type="Proteomes" id="UP001497444">
    <property type="component" value="Chromosome 6"/>
</dbReference>
<reference evidence="1" key="1">
    <citation type="submission" date="2024-02" db="EMBL/GenBank/DDBJ databases">
        <authorList>
            <consortium name="ELIXIR-Norway"/>
            <consortium name="Elixir Norway"/>
        </authorList>
    </citation>
    <scope>NUCLEOTIDE SEQUENCE</scope>
</reference>
<feature type="non-terminal residue" evidence="1">
    <location>
        <position position="78"/>
    </location>
</feature>
<evidence type="ECO:0000313" key="2">
    <source>
        <dbReference type="Proteomes" id="UP001497444"/>
    </source>
</evidence>
<accession>A0ABP0X8H1</accession>
<evidence type="ECO:0000313" key="1">
    <source>
        <dbReference type="EMBL" id="CAK9275390.1"/>
    </source>
</evidence>
<proteinExistence type="predicted"/>
<name>A0ABP0X8H1_9BRYO</name>
<organism evidence="1 2">
    <name type="scientific">Sphagnum jensenii</name>
    <dbReference type="NCBI Taxonomy" id="128206"/>
    <lineage>
        <taxon>Eukaryota</taxon>
        <taxon>Viridiplantae</taxon>
        <taxon>Streptophyta</taxon>
        <taxon>Embryophyta</taxon>
        <taxon>Bryophyta</taxon>
        <taxon>Sphagnophytina</taxon>
        <taxon>Sphagnopsida</taxon>
        <taxon>Sphagnales</taxon>
        <taxon>Sphagnaceae</taxon>
        <taxon>Sphagnum</taxon>
    </lineage>
</organism>
<keyword evidence="2" id="KW-1185">Reference proteome</keyword>
<dbReference type="EMBL" id="OZ020101">
    <property type="protein sequence ID" value="CAK9275390.1"/>
    <property type="molecule type" value="Genomic_DNA"/>
</dbReference>
<gene>
    <name evidence="1" type="ORF">CSSPJE1EN1_LOCUS20868</name>
</gene>
<sequence>MSKLKLTTKLVNDTDQTLVVFETTSNSTKTKKKELQPRKAADVPASNTEVYDYLEESIDKNDTYKTFRVWKDQKSVLG</sequence>
<protein>
    <submittedName>
        <fullName evidence="1">Uncharacterized protein</fullName>
    </submittedName>
</protein>